<name>A0AAD6C239_9EURO</name>
<gene>
    <name evidence="12" type="ORF">N7458_007323</name>
</gene>
<dbReference type="InterPro" id="IPR050186">
    <property type="entry name" value="TPT_transporter"/>
</dbReference>
<organism evidence="12 13">
    <name type="scientific">Penicillium daleae</name>
    <dbReference type="NCBI Taxonomy" id="63821"/>
    <lineage>
        <taxon>Eukaryota</taxon>
        <taxon>Fungi</taxon>
        <taxon>Dikarya</taxon>
        <taxon>Ascomycota</taxon>
        <taxon>Pezizomycotina</taxon>
        <taxon>Eurotiomycetes</taxon>
        <taxon>Eurotiomycetidae</taxon>
        <taxon>Eurotiales</taxon>
        <taxon>Aspergillaceae</taxon>
        <taxon>Penicillium</taxon>
    </lineage>
</organism>
<evidence type="ECO:0000256" key="7">
    <source>
        <dbReference type="ARBA" id="ARBA00022989"/>
    </source>
</evidence>
<feature type="transmembrane region" description="Helical" evidence="10">
    <location>
        <begin position="335"/>
        <end position="353"/>
    </location>
</feature>
<dbReference type="RefSeq" id="XP_056763531.1">
    <property type="nucleotide sequence ID" value="XM_056910705.1"/>
</dbReference>
<feature type="transmembrane region" description="Helical" evidence="10">
    <location>
        <begin position="275"/>
        <end position="298"/>
    </location>
</feature>
<keyword evidence="5 10" id="KW-0812">Transmembrane</keyword>
<feature type="transmembrane region" description="Helical" evidence="10">
    <location>
        <begin position="144"/>
        <end position="165"/>
    </location>
</feature>
<comment type="subunit">
    <text evidence="4">Homooligomer.</text>
</comment>
<reference evidence="12" key="2">
    <citation type="journal article" date="2023" name="IMA Fungus">
        <title>Comparative genomic study of the Penicillium genus elucidates a diverse pangenome and 15 lateral gene transfer events.</title>
        <authorList>
            <person name="Petersen C."/>
            <person name="Sorensen T."/>
            <person name="Nielsen M.R."/>
            <person name="Sondergaard T.E."/>
            <person name="Sorensen J.L."/>
            <person name="Fitzpatrick D.A."/>
            <person name="Frisvad J.C."/>
            <person name="Nielsen K.L."/>
        </authorList>
    </citation>
    <scope>NUCLEOTIDE SEQUENCE</scope>
    <source>
        <strain evidence="12">IBT 16125</strain>
    </source>
</reference>
<keyword evidence="6" id="KW-0256">Endoplasmic reticulum</keyword>
<feature type="transmembrane region" description="Helical" evidence="10">
    <location>
        <begin position="118"/>
        <end position="138"/>
    </location>
</feature>
<evidence type="ECO:0000256" key="9">
    <source>
        <dbReference type="SAM" id="MobiDB-lite"/>
    </source>
</evidence>
<feature type="transmembrane region" description="Helical" evidence="10">
    <location>
        <begin position="84"/>
        <end position="106"/>
    </location>
</feature>
<dbReference type="EMBL" id="JAPVEA010000007">
    <property type="protein sequence ID" value="KAJ5443451.1"/>
    <property type="molecule type" value="Genomic_DNA"/>
</dbReference>
<dbReference type="PANTHER" id="PTHR11132">
    <property type="entry name" value="SOLUTE CARRIER FAMILY 35"/>
    <property type="match status" value="1"/>
</dbReference>
<keyword evidence="8 10" id="KW-0472">Membrane</keyword>
<dbReference type="Proteomes" id="UP001213681">
    <property type="component" value="Unassembled WGS sequence"/>
</dbReference>
<dbReference type="Pfam" id="PF03151">
    <property type="entry name" value="TPT"/>
    <property type="match status" value="1"/>
</dbReference>
<evidence type="ECO:0000256" key="10">
    <source>
        <dbReference type="SAM" id="Phobius"/>
    </source>
</evidence>
<keyword evidence="7 10" id="KW-1133">Transmembrane helix</keyword>
<accession>A0AAD6C239</accession>
<feature type="domain" description="Sugar phosphate transporter" evidence="11">
    <location>
        <begin position="58"/>
        <end position="354"/>
    </location>
</feature>
<comment type="caution">
    <text evidence="12">The sequence shown here is derived from an EMBL/GenBank/DDBJ whole genome shotgun (WGS) entry which is preliminary data.</text>
</comment>
<evidence type="ECO:0000256" key="8">
    <source>
        <dbReference type="ARBA" id="ARBA00023136"/>
    </source>
</evidence>
<feature type="region of interest" description="Disordered" evidence="9">
    <location>
        <begin position="1"/>
        <end position="46"/>
    </location>
</feature>
<evidence type="ECO:0000256" key="2">
    <source>
        <dbReference type="ARBA" id="ARBA00004477"/>
    </source>
</evidence>
<feature type="transmembrane region" description="Helical" evidence="10">
    <location>
        <begin position="56"/>
        <end position="72"/>
    </location>
</feature>
<dbReference type="GeneID" id="81600948"/>
<comment type="subcellular location">
    <subcellularLocation>
        <location evidence="2">Endoplasmic reticulum membrane</location>
        <topology evidence="2">Multi-pass membrane protein</topology>
    </subcellularLocation>
</comment>
<reference evidence="12" key="1">
    <citation type="submission" date="2022-12" db="EMBL/GenBank/DDBJ databases">
        <authorList>
            <person name="Petersen C."/>
        </authorList>
    </citation>
    <scope>NUCLEOTIDE SEQUENCE</scope>
    <source>
        <strain evidence="12">IBT 16125</strain>
    </source>
</reference>
<comment type="similarity">
    <text evidence="3">Belongs to the TPT transporter family. SLC35D subfamily.</text>
</comment>
<comment type="function">
    <text evidence="1">Involved in the import of GDP-mannose from the cytoplasm into the Golgi lumen.</text>
</comment>
<protein>
    <recommendedName>
        <fullName evidence="11">Sugar phosphate transporter domain-containing protein</fullName>
    </recommendedName>
</protein>
<evidence type="ECO:0000256" key="5">
    <source>
        <dbReference type="ARBA" id="ARBA00022692"/>
    </source>
</evidence>
<evidence type="ECO:0000256" key="1">
    <source>
        <dbReference type="ARBA" id="ARBA00003420"/>
    </source>
</evidence>
<evidence type="ECO:0000313" key="12">
    <source>
        <dbReference type="EMBL" id="KAJ5443451.1"/>
    </source>
</evidence>
<sequence length="367" mass="39974">MRKSEEQQEAELALLSSEDDSASNTSLDDLEANRRDEPITNHNTAPEYQTPTTVKFIWLTCYFGFSMALTIYNKLVLGSFKAPWLLTCLHTSFSALGTFVMLKLGYFKLSKLSRKEHIILVAFSVLFTTNIAMSNLSLSLVSLAFFQIIRNTVPLFTVLIYRLWFSRTYVTGTYLSLIPIVAGAGMCTAGDYHYSWFGLIVTISGVVLAAVKILCFFKTVTTNRLLTGSLALPSMELLFRMAPLAAVQSLLFGIVAGELPVVSQALSERTADGSILRTMCTIAFILGNGLLALVLNIASFQTNKIAGALTITVAGNLKQAITLALGIIVFGDFTINLLNGMGIFLVLAGCAFFSKVELDSKKRAASS</sequence>
<feature type="transmembrane region" description="Helical" evidence="10">
    <location>
        <begin position="172"/>
        <end position="190"/>
    </location>
</feature>
<dbReference type="GO" id="GO:0005789">
    <property type="term" value="C:endoplasmic reticulum membrane"/>
    <property type="evidence" value="ECO:0007669"/>
    <property type="project" value="UniProtKB-SubCell"/>
</dbReference>
<feature type="transmembrane region" description="Helical" evidence="10">
    <location>
        <begin position="305"/>
        <end position="329"/>
    </location>
</feature>
<evidence type="ECO:0000256" key="3">
    <source>
        <dbReference type="ARBA" id="ARBA00010425"/>
    </source>
</evidence>
<evidence type="ECO:0000256" key="4">
    <source>
        <dbReference type="ARBA" id="ARBA00011182"/>
    </source>
</evidence>
<dbReference type="AlphaFoldDB" id="A0AAD6C239"/>
<evidence type="ECO:0000256" key="6">
    <source>
        <dbReference type="ARBA" id="ARBA00022824"/>
    </source>
</evidence>
<evidence type="ECO:0000313" key="13">
    <source>
        <dbReference type="Proteomes" id="UP001213681"/>
    </source>
</evidence>
<keyword evidence="13" id="KW-1185">Reference proteome</keyword>
<dbReference type="InterPro" id="IPR004853">
    <property type="entry name" value="Sugar_P_trans_dom"/>
</dbReference>
<evidence type="ECO:0000259" key="11">
    <source>
        <dbReference type="Pfam" id="PF03151"/>
    </source>
</evidence>
<feature type="transmembrane region" description="Helical" evidence="10">
    <location>
        <begin position="237"/>
        <end position="255"/>
    </location>
</feature>
<feature type="transmembrane region" description="Helical" evidence="10">
    <location>
        <begin position="196"/>
        <end position="217"/>
    </location>
</feature>
<proteinExistence type="inferred from homology"/>